<feature type="signal peptide" evidence="5">
    <location>
        <begin position="1"/>
        <end position="29"/>
    </location>
</feature>
<dbReference type="GO" id="GO:0031640">
    <property type="term" value="P:killing of cells of another organism"/>
    <property type="evidence" value="ECO:0007669"/>
    <property type="project" value="UniProtKB-KW"/>
</dbReference>
<dbReference type="PANTHER" id="PTHR45742:SF8">
    <property type="entry name" value="FLOCCULATION PROTEIN FLO11"/>
    <property type="match status" value="1"/>
</dbReference>
<evidence type="ECO:0000256" key="2">
    <source>
        <dbReference type="ARBA" id="ARBA00022525"/>
    </source>
</evidence>
<proteinExistence type="predicted"/>
<keyword evidence="3" id="KW-0204">Cytolysis</keyword>
<organism evidence="7 8">
    <name type="scientific">Dinothrombium tinctorium</name>
    <dbReference type="NCBI Taxonomy" id="1965070"/>
    <lineage>
        <taxon>Eukaryota</taxon>
        <taxon>Metazoa</taxon>
        <taxon>Ecdysozoa</taxon>
        <taxon>Arthropoda</taxon>
        <taxon>Chelicerata</taxon>
        <taxon>Arachnida</taxon>
        <taxon>Acari</taxon>
        <taxon>Acariformes</taxon>
        <taxon>Trombidiformes</taxon>
        <taxon>Prostigmata</taxon>
        <taxon>Anystina</taxon>
        <taxon>Parasitengona</taxon>
        <taxon>Trombidioidea</taxon>
        <taxon>Trombidiidae</taxon>
        <taxon>Dinothrombium</taxon>
    </lineage>
</organism>
<evidence type="ECO:0000256" key="3">
    <source>
        <dbReference type="ARBA" id="ARBA00022852"/>
    </source>
</evidence>
<comment type="caution">
    <text evidence="7">The sequence shown here is derived from an EMBL/GenBank/DDBJ whole genome shotgun (WGS) entry which is preliminary data.</text>
</comment>
<accession>A0A443QB14</accession>
<dbReference type="SMART" id="SM00457">
    <property type="entry name" value="MACPF"/>
    <property type="match status" value="1"/>
</dbReference>
<evidence type="ECO:0000256" key="4">
    <source>
        <dbReference type="ARBA" id="ARBA00023157"/>
    </source>
</evidence>
<dbReference type="EMBL" id="NCKU01012101">
    <property type="protein sequence ID" value="RWS00194.1"/>
    <property type="molecule type" value="Genomic_DNA"/>
</dbReference>
<reference evidence="7 8" key="1">
    <citation type="journal article" date="2018" name="Gigascience">
        <title>Genomes of trombidid mites reveal novel predicted allergens and laterally-transferred genes associated with secondary metabolism.</title>
        <authorList>
            <person name="Dong X."/>
            <person name="Chaisiri K."/>
            <person name="Xia D."/>
            <person name="Armstrong S.D."/>
            <person name="Fang Y."/>
            <person name="Donnelly M.J."/>
            <person name="Kadowaki T."/>
            <person name="McGarry J.W."/>
            <person name="Darby A.C."/>
            <person name="Makepeace B.L."/>
        </authorList>
    </citation>
    <scope>NUCLEOTIDE SEQUENCE [LARGE SCALE GENOMIC DNA]</scope>
    <source>
        <strain evidence="7">UoL-WK</strain>
    </source>
</reference>
<feature type="non-terminal residue" evidence="7">
    <location>
        <position position="422"/>
    </location>
</feature>
<name>A0A443QB14_9ACAR</name>
<comment type="subcellular location">
    <subcellularLocation>
        <location evidence="1">Secreted</location>
    </subcellularLocation>
</comment>
<dbReference type="AlphaFoldDB" id="A0A443QB14"/>
<dbReference type="OrthoDB" id="6499331at2759"/>
<evidence type="ECO:0000259" key="6">
    <source>
        <dbReference type="PROSITE" id="PS51412"/>
    </source>
</evidence>
<evidence type="ECO:0000256" key="1">
    <source>
        <dbReference type="ARBA" id="ARBA00004613"/>
    </source>
</evidence>
<keyword evidence="8" id="KW-1185">Reference proteome</keyword>
<keyword evidence="4" id="KW-1015">Disulfide bond</keyword>
<keyword evidence="2" id="KW-0964">Secreted</keyword>
<dbReference type="Proteomes" id="UP000285301">
    <property type="component" value="Unassembled WGS sequence"/>
</dbReference>
<dbReference type="GO" id="GO:0005579">
    <property type="term" value="C:membrane attack complex"/>
    <property type="evidence" value="ECO:0007669"/>
    <property type="project" value="TreeGrafter"/>
</dbReference>
<dbReference type="PROSITE" id="PS51412">
    <property type="entry name" value="MACPF_2"/>
    <property type="match status" value="1"/>
</dbReference>
<feature type="chain" id="PRO_5019100826" evidence="5">
    <location>
        <begin position="30"/>
        <end position="422"/>
    </location>
</feature>
<dbReference type="GO" id="GO:0006956">
    <property type="term" value="P:complement activation"/>
    <property type="evidence" value="ECO:0007669"/>
    <property type="project" value="TreeGrafter"/>
</dbReference>
<feature type="domain" description="MACPF" evidence="6">
    <location>
        <begin position="23"/>
        <end position="350"/>
    </location>
</feature>
<evidence type="ECO:0000313" key="7">
    <source>
        <dbReference type="EMBL" id="RWS00194.1"/>
    </source>
</evidence>
<dbReference type="Pfam" id="PF01823">
    <property type="entry name" value="MACPF"/>
    <property type="match status" value="1"/>
</dbReference>
<sequence>MLRIQSLGEDMKTILFLLLFCVAVHRCLSATCSNVIPGLVKLSRGVDITKLDLTPLDTTEDDGFDRRIFDFTCNKKAMWTSPYNPGVAYDLPDQVETANSIPGGVLDASVKIHTSFNDVKRSMSSKAGVSFLKGMFSLSGSYKRFEHSIANNSRRIAEVEAFFSAIQLDFLPFWDLSLSNSALNYINKVLPVNYESDPSKFNDFIKYFGTHYFSTGKFGGLFRVSILMESSLLQTMSSRDIEANAKGSFFKILKAKGGYSGSMTSVSEQFSSKTQIAARFYGGNANLLDVDSWNNWWSSVPSNPWLFAGKLEPIINLIPDGPKKEAMKVAFNVYLDKAYLTEIQRLLYSFLNKGKVGEERALQFLNRANALISQLIPDHNAVEALGSEVEKFITVPEWFLTRTQLCYQWYPDGDGGQCSAPS</sequence>
<dbReference type="PANTHER" id="PTHR45742">
    <property type="entry name" value="COMPLEMENT COMPONENT C6"/>
    <property type="match status" value="1"/>
</dbReference>
<evidence type="ECO:0000313" key="8">
    <source>
        <dbReference type="Proteomes" id="UP000285301"/>
    </source>
</evidence>
<dbReference type="STRING" id="1965070.A0A443QB14"/>
<keyword evidence="5" id="KW-0732">Signal</keyword>
<dbReference type="GO" id="GO:0005576">
    <property type="term" value="C:extracellular region"/>
    <property type="evidence" value="ECO:0007669"/>
    <property type="project" value="UniProtKB-SubCell"/>
</dbReference>
<protein>
    <submittedName>
        <fullName evidence="7">Perivitellin-2 67 kDa subunit-like protein</fullName>
    </submittedName>
</protein>
<dbReference type="InterPro" id="IPR020864">
    <property type="entry name" value="MACPF"/>
</dbReference>
<evidence type="ECO:0000256" key="5">
    <source>
        <dbReference type="SAM" id="SignalP"/>
    </source>
</evidence>
<gene>
    <name evidence="7" type="ORF">B4U79_11291</name>
</gene>